<evidence type="ECO:0000313" key="3">
    <source>
        <dbReference type="Proteomes" id="UP001142393"/>
    </source>
</evidence>
<dbReference type="InterPro" id="IPR023231">
    <property type="entry name" value="GSKIP_dom_sf"/>
</dbReference>
<proteinExistence type="predicted"/>
<evidence type="ECO:0000259" key="1">
    <source>
        <dbReference type="Pfam" id="PF05303"/>
    </source>
</evidence>
<dbReference type="InterPro" id="IPR007967">
    <property type="entry name" value="GSKIP_dom"/>
</dbReference>
<protein>
    <recommendedName>
        <fullName evidence="1">GSKIP domain-containing protein</fullName>
    </recommendedName>
</protein>
<dbReference type="AlphaFoldDB" id="A0A9W8P5A8"/>
<evidence type="ECO:0000313" key="2">
    <source>
        <dbReference type="EMBL" id="KAJ3747118.1"/>
    </source>
</evidence>
<comment type="caution">
    <text evidence="2">The sequence shown here is derived from an EMBL/GenBank/DDBJ whole genome shotgun (WGS) entry which is preliminary data.</text>
</comment>
<keyword evidence="3" id="KW-1185">Reference proteome</keyword>
<dbReference type="EMBL" id="JANVFU010000003">
    <property type="protein sequence ID" value="KAJ3747118.1"/>
    <property type="molecule type" value="Genomic_DNA"/>
</dbReference>
<gene>
    <name evidence="2" type="ORF">DFH05DRAFT_774864</name>
</gene>
<dbReference type="SUPFAM" id="SSF103107">
    <property type="entry name" value="Hypothetical protein c14orf129, hspc210"/>
    <property type="match status" value="1"/>
</dbReference>
<dbReference type="Pfam" id="PF05303">
    <property type="entry name" value="GSKIP_dom"/>
    <property type="match status" value="1"/>
</dbReference>
<feature type="domain" description="GSKIP" evidence="1">
    <location>
        <begin position="9"/>
        <end position="94"/>
    </location>
</feature>
<sequence length="106" mass="11639">MSPSEFYIKELQRALSEQALFIRAFSVTSSSSLQAIASVTLLEGNNVTIILTNQGYHADQSGATPFETIEDLLQSVSPLYAQKRQLALLDALEKWSSHQLPNKGQG</sequence>
<accession>A0A9W8P5A8</accession>
<dbReference type="Proteomes" id="UP001142393">
    <property type="component" value="Unassembled WGS sequence"/>
</dbReference>
<organism evidence="2 3">
    <name type="scientific">Lentinula detonsa</name>
    <dbReference type="NCBI Taxonomy" id="2804962"/>
    <lineage>
        <taxon>Eukaryota</taxon>
        <taxon>Fungi</taxon>
        <taxon>Dikarya</taxon>
        <taxon>Basidiomycota</taxon>
        <taxon>Agaricomycotina</taxon>
        <taxon>Agaricomycetes</taxon>
        <taxon>Agaricomycetidae</taxon>
        <taxon>Agaricales</taxon>
        <taxon>Marasmiineae</taxon>
        <taxon>Omphalotaceae</taxon>
        <taxon>Lentinula</taxon>
    </lineage>
</organism>
<reference evidence="2 3" key="1">
    <citation type="journal article" date="2023" name="Proc. Natl. Acad. Sci. U.S.A.">
        <title>A global phylogenomic analysis of the shiitake genus Lentinula.</title>
        <authorList>
            <person name="Sierra-Patev S."/>
            <person name="Min B."/>
            <person name="Naranjo-Ortiz M."/>
            <person name="Looney B."/>
            <person name="Konkel Z."/>
            <person name="Slot J.C."/>
            <person name="Sakamoto Y."/>
            <person name="Steenwyk J.L."/>
            <person name="Rokas A."/>
            <person name="Carro J."/>
            <person name="Camarero S."/>
            <person name="Ferreira P."/>
            <person name="Molpeceres G."/>
            <person name="Ruiz-Duenas F.J."/>
            <person name="Serrano A."/>
            <person name="Henrissat B."/>
            <person name="Drula E."/>
            <person name="Hughes K.W."/>
            <person name="Mata J.L."/>
            <person name="Ishikawa N.K."/>
            <person name="Vargas-Isla R."/>
            <person name="Ushijima S."/>
            <person name="Smith C.A."/>
            <person name="Donoghue J."/>
            <person name="Ahrendt S."/>
            <person name="Andreopoulos W."/>
            <person name="He G."/>
            <person name="LaButti K."/>
            <person name="Lipzen A."/>
            <person name="Ng V."/>
            <person name="Riley R."/>
            <person name="Sandor L."/>
            <person name="Barry K."/>
            <person name="Martinez A.T."/>
            <person name="Xiao Y."/>
            <person name="Gibbons J.G."/>
            <person name="Terashima K."/>
            <person name="Grigoriev I.V."/>
            <person name="Hibbett D."/>
        </authorList>
    </citation>
    <scope>NUCLEOTIDE SEQUENCE [LARGE SCALE GENOMIC DNA]</scope>
    <source>
        <strain evidence="2 3">TFB7810</strain>
    </source>
</reference>
<name>A0A9W8P5A8_9AGAR</name>
<dbReference type="Gene3D" id="3.30.2280.10">
    <property type="entry name" value="Hypothetical protein (hspc210)"/>
    <property type="match status" value="1"/>
</dbReference>